<feature type="region of interest" description="Disordered" evidence="1">
    <location>
        <begin position="282"/>
        <end position="323"/>
    </location>
</feature>
<feature type="signal peptide" evidence="2">
    <location>
        <begin position="1"/>
        <end position="17"/>
    </location>
</feature>
<dbReference type="RefSeq" id="WP_168877960.1">
    <property type="nucleotide sequence ID" value="NZ_JABAIM010000003.1"/>
</dbReference>
<evidence type="ECO:0000256" key="1">
    <source>
        <dbReference type="SAM" id="MobiDB-lite"/>
    </source>
</evidence>
<reference evidence="4 5" key="1">
    <citation type="submission" date="2020-04" db="EMBL/GenBank/DDBJ databases">
        <title>Draft genome of Leeia sp. IMCC25680.</title>
        <authorList>
            <person name="Song J."/>
            <person name="Cho J.-C."/>
        </authorList>
    </citation>
    <scope>NUCLEOTIDE SEQUENCE [LARGE SCALE GENOMIC DNA]</scope>
    <source>
        <strain evidence="4 5">IMCC25680</strain>
    </source>
</reference>
<name>A0A847SFU6_9NEIS</name>
<keyword evidence="5" id="KW-1185">Reference proteome</keyword>
<dbReference type="PANTHER" id="PTHR30289">
    <property type="entry name" value="UNCHARACTERIZED PROTEIN YBCL-RELATED"/>
    <property type="match status" value="1"/>
</dbReference>
<dbReference type="InterPro" id="IPR025924">
    <property type="entry name" value="YHYH_dom"/>
</dbReference>
<accession>A0A847SFU6</accession>
<evidence type="ECO:0000256" key="2">
    <source>
        <dbReference type="SAM" id="SignalP"/>
    </source>
</evidence>
<dbReference type="Proteomes" id="UP000587991">
    <property type="component" value="Unassembled WGS sequence"/>
</dbReference>
<feature type="domain" description="YHYH" evidence="3">
    <location>
        <begin position="133"/>
        <end position="224"/>
    </location>
</feature>
<dbReference type="AlphaFoldDB" id="A0A847SFU6"/>
<sequence length="365" mass="38918">MRSMLIVLTLGLTAVHAAPDPHHLPLGDGKISSQPQRGYVYVCNSRFDGGGAQVKGDWIQGAFWDETRKLSVQGQVSWPDARFSISLSADSRLLQGNGLPLGHVTGVFPVARSDPAYAVDRNPNRISSHTVQIRLPRQPLRAAQPSCVPMGMIGVALSGVPIYNALDAGGRDAVAHEVQDRCNGHPQREGEYHYHGPSPCLEGANERGKLLGYALDGFGIYSSVDESGRELGNADLDECHGRTAPVWWEGQRITLYHYVLTREYPYTMGCFRGTPVWVASRPGNEENGAPGMPGNAPAGGQGGAQRQGPEGYAGGGRVPPPEAQVACQGQAEGSGCRFVTPRGDVLHGQCRQIPGNVVACVPAGR</sequence>
<feature type="compositionally biased region" description="Gly residues" evidence="1">
    <location>
        <begin position="297"/>
        <end position="317"/>
    </location>
</feature>
<dbReference type="EMBL" id="JABAIM010000003">
    <property type="protein sequence ID" value="NLR76296.1"/>
    <property type="molecule type" value="Genomic_DNA"/>
</dbReference>
<dbReference type="PANTHER" id="PTHR30289:SF8">
    <property type="entry name" value="YHYH DOMAIN-CONTAINING PROTEIN"/>
    <property type="match status" value="1"/>
</dbReference>
<dbReference type="Pfam" id="PF14240">
    <property type="entry name" value="YHYH"/>
    <property type="match status" value="1"/>
</dbReference>
<keyword evidence="2" id="KW-0732">Signal</keyword>
<evidence type="ECO:0000313" key="5">
    <source>
        <dbReference type="Proteomes" id="UP000587991"/>
    </source>
</evidence>
<feature type="chain" id="PRO_5032272518" evidence="2">
    <location>
        <begin position="18"/>
        <end position="365"/>
    </location>
</feature>
<protein>
    <submittedName>
        <fullName evidence="4">YHYH protein</fullName>
    </submittedName>
</protein>
<evidence type="ECO:0000259" key="3">
    <source>
        <dbReference type="Pfam" id="PF14240"/>
    </source>
</evidence>
<gene>
    <name evidence="4" type="ORF">HF682_14110</name>
</gene>
<comment type="caution">
    <text evidence="4">The sequence shown here is derived from an EMBL/GenBank/DDBJ whole genome shotgun (WGS) entry which is preliminary data.</text>
</comment>
<organism evidence="4 5">
    <name type="scientific">Leeia aquatica</name>
    <dbReference type="NCBI Taxonomy" id="2725557"/>
    <lineage>
        <taxon>Bacteria</taxon>
        <taxon>Pseudomonadati</taxon>
        <taxon>Pseudomonadota</taxon>
        <taxon>Betaproteobacteria</taxon>
        <taxon>Neisseriales</taxon>
        <taxon>Leeiaceae</taxon>
        <taxon>Leeia</taxon>
    </lineage>
</organism>
<evidence type="ECO:0000313" key="4">
    <source>
        <dbReference type="EMBL" id="NLR76296.1"/>
    </source>
</evidence>
<proteinExistence type="predicted"/>